<dbReference type="SUPFAM" id="SSF57959">
    <property type="entry name" value="Leucine zipper domain"/>
    <property type="match status" value="1"/>
</dbReference>
<sequence>MSFDFLSEFSSEIQDQTNWDLLLTPMEQELGLDSKPCFAPAPVVPSSAAPLDSIAALLTPDSTLISKPMEAATVDDFGLCGSPLFDDVEDASKWESLFTTVNDQPEAKAKSSAVSFPVIQEVKIKSEPLSPHLIPFSMPLDVCGTIMSATTSTTSTTTSPAPTTSQQVEDKPSPSSSSSSSSSSASSSTTCSPNAASPDESGSANPLKRKRSGTNSIDYKRDELGITIYNRKPRANPLGPVVPESADTVAVKRARNTEAARRSRARKLERMTQLEAKVAELVALNARLEQENLELKSENMQLKSKMQ</sequence>
<accession>A0A5E8BDH9</accession>
<dbReference type="Proteomes" id="UP000398389">
    <property type="component" value="Unassembled WGS sequence"/>
</dbReference>
<evidence type="ECO:0000256" key="8">
    <source>
        <dbReference type="ARBA" id="ARBA00061302"/>
    </source>
</evidence>
<dbReference type="GO" id="GO:0001080">
    <property type="term" value="P:nitrogen catabolite activation of transcription from RNA polymerase II promoter"/>
    <property type="evidence" value="ECO:0007669"/>
    <property type="project" value="TreeGrafter"/>
</dbReference>
<feature type="compositionally biased region" description="Low complexity" evidence="10">
    <location>
        <begin position="173"/>
        <end position="198"/>
    </location>
</feature>
<keyword evidence="3" id="KW-0805">Transcription regulation</keyword>
<dbReference type="InterPro" id="IPR050946">
    <property type="entry name" value="AP-1_TF_bZIP"/>
</dbReference>
<dbReference type="GO" id="GO:0000981">
    <property type="term" value="F:DNA-binding transcription factor activity, RNA polymerase II-specific"/>
    <property type="evidence" value="ECO:0007669"/>
    <property type="project" value="TreeGrafter"/>
</dbReference>
<feature type="region of interest" description="Disordered" evidence="10">
    <location>
        <begin position="151"/>
        <end position="218"/>
    </location>
</feature>
<dbReference type="GO" id="GO:1903833">
    <property type="term" value="P:positive regulation of cellular response to amino acid starvation"/>
    <property type="evidence" value="ECO:0007669"/>
    <property type="project" value="TreeGrafter"/>
</dbReference>
<dbReference type="GeneID" id="43581176"/>
<keyword evidence="2" id="KW-0028">Amino-acid biosynthesis</keyword>
<keyword evidence="7" id="KW-0539">Nucleus</keyword>
<protein>
    <recommendedName>
        <fullName evidence="11">BZIP domain-containing protein</fullName>
    </recommendedName>
</protein>
<dbReference type="InterPro" id="IPR004827">
    <property type="entry name" value="bZIP"/>
</dbReference>
<evidence type="ECO:0000256" key="6">
    <source>
        <dbReference type="ARBA" id="ARBA00023163"/>
    </source>
</evidence>
<evidence type="ECO:0000256" key="5">
    <source>
        <dbReference type="ARBA" id="ARBA00023159"/>
    </source>
</evidence>
<evidence type="ECO:0000256" key="9">
    <source>
        <dbReference type="SAM" id="Coils"/>
    </source>
</evidence>
<dbReference type="FunFam" id="3.30.160.60:FF:001491">
    <property type="entry name" value="Cross-pathway control protein A"/>
    <property type="match status" value="1"/>
</dbReference>
<evidence type="ECO:0000256" key="1">
    <source>
        <dbReference type="ARBA" id="ARBA00004123"/>
    </source>
</evidence>
<evidence type="ECO:0000256" key="10">
    <source>
        <dbReference type="SAM" id="MobiDB-lite"/>
    </source>
</evidence>
<evidence type="ECO:0000256" key="7">
    <source>
        <dbReference type="ARBA" id="ARBA00023242"/>
    </source>
</evidence>
<feature type="compositionally biased region" description="Low complexity" evidence="10">
    <location>
        <begin position="151"/>
        <end position="165"/>
    </location>
</feature>
<dbReference type="Gene3D" id="3.30.160.60">
    <property type="entry name" value="Classic Zinc Finger"/>
    <property type="match status" value="1"/>
</dbReference>
<dbReference type="OrthoDB" id="5419235at2759"/>
<feature type="coiled-coil region" evidence="9">
    <location>
        <begin position="271"/>
        <end position="305"/>
    </location>
</feature>
<dbReference type="GO" id="GO:0005634">
    <property type="term" value="C:nucleus"/>
    <property type="evidence" value="ECO:0007669"/>
    <property type="project" value="UniProtKB-SubCell"/>
</dbReference>
<evidence type="ECO:0000259" key="11">
    <source>
        <dbReference type="PROSITE" id="PS50217"/>
    </source>
</evidence>
<keyword evidence="9" id="KW-0175">Coiled coil</keyword>
<dbReference type="PROSITE" id="PS50217">
    <property type="entry name" value="BZIP"/>
    <property type="match status" value="1"/>
</dbReference>
<comment type="similarity">
    <text evidence="8">Belongs to the bZIP family. GCN4 subfamily.</text>
</comment>
<dbReference type="RefSeq" id="XP_031852967.1">
    <property type="nucleotide sequence ID" value="XM_031997076.1"/>
</dbReference>
<organism evidence="12 13">
    <name type="scientific">Magnusiomyces paraingens</name>
    <dbReference type="NCBI Taxonomy" id="2606893"/>
    <lineage>
        <taxon>Eukaryota</taxon>
        <taxon>Fungi</taxon>
        <taxon>Dikarya</taxon>
        <taxon>Ascomycota</taxon>
        <taxon>Saccharomycotina</taxon>
        <taxon>Dipodascomycetes</taxon>
        <taxon>Dipodascales</taxon>
        <taxon>Dipodascaceae</taxon>
        <taxon>Magnusiomyces</taxon>
    </lineage>
</organism>
<dbReference type="PANTHER" id="PTHR11462">
    <property type="entry name" value="JUN TRANSCRIPTION FACTOR-RELATED"/>
    <property type="match status" value="1"/>
</dbReference>
<evidence type="ECO:0000256" key="2">
    <source>
        <dbReference type="ARBA" id="ARBA00022605"/>
    </source>
</evidence>
<dbReference type="Pfam" id="PF00170">
    <property type="entry name" value="bZIP_1"/>
    <property type="match status" value="1"/>
</dbReference>
<name>A0A5E8BDH9_9ASCO</name>
<keyword evidence="13" id="KW-1185">Reference proteome</keyword>
<dbReference type="SMART" id="SM00338">
    <property type="entry name" value="BRLZ"/>
    <property type="match status" value="1"/>
</dbReference>
<feature type="domain" description="BZIP" evidence="11">
    <location>
        <begin position="252"/>
        <end position="307"/>
    </location>
</feature>
<dbReference type="AlphaFoldDB" id="A0A5E8BDH9"/>
<dbReference type="InterPro" id="IPR046347">
    <property type="entry name" value="bZIP_sf"/>
</dbReference>
<dbReference type="PANTHER" id="PTHR11462:SF35">
    <property type="entry name" value="TRANSCRIPTION FACTOR JRA"/>
    <property type="match status" value="1"/>
</dbReference>
<evidence type="ECO:0000256" key="3">
    <source>
        <dbReference type="ARBA" id="ARBA00023015"/>
    </source>
</evidence>
<proteinExistence type="inferred from homology"/>
<dbReference type="CDD" id="cd12193">
    <property type="entry name" value="bZIP_GCN4"/>
    <property type="match status" value="1"/>
</dbReference>
<evidence type="ECO:0000313" key="13">
    <source>
        <dbReference type="Proteomes" id="UP000398389"/>
    </source>
</evidence>
<keyword evidence="6" id="KW-0804">Transcription</keyword>
<keyword evidence="5" id="KW-0010">Activator</keyword>
<evidence type="ECO:0000256" key="4">
    <source>
        <dbReference type="ARBA" id="ARBA00023125"/>
    </source>
</evidence>
<dbReference type="GO" id="GO:0008652">
    <property type="term" value="P:amino acid biosynthetic process"/>
    <property type="evidence" value="ECO:0007669"/>
    <property type="project" value="UniProtKB-KW"/>
</dbReference>
<gene>
    <name evidence="12" type="ORF">SAPINGB_P002357</name>
</gene>
<reference evidence="12 13" key="1">
    <citation type="submission" date="2019-09" db="EMBL/GenBank/DDBJ databases">
        <authorList>
            <person name="Brejova B."/>
        </authorList>
    </citation>
    <scope>NUCLEOTIDE SEQUENCE [LARGE SCALE GENOMIC DNA]</scope>
</reference>
<dbReference type="GO" id="GO:0005667">
    <property type="term" value="C:transcription regulator complex"/>
    <property type="evidence" value="ECO:0007669"/>
    <property type="project" value="TreeGrafter"/>
</dbReference>
<dbReference type="EMBL" id="CABVLU010000002">
    <property type="protein sequence ID" value="VVT49615.1"/>
    <property type="molecule type" value="Genomic_DNA"/>
</dbReference>
<dbReference type="PROSITE" id="PS00036">
    <property type="entry name" value="BZIP_BASIC"/>
    <property type="match status" value="1"/>
</dbReference>
<evidence type="ECO:0000313" key="12">
    <source>
        <dbReference type="EMBL" id="VVT49615.1"/>
    </source>
</evidence>
<comment type="subcellular location">
    <subcellularLocation>
        <location evidence="1">Nucleus</location>
    </subcellularLocation>
</comment>
<dbReference type="GO" id="GO:0000978">
    <property type="term" value="F:RNA polymerase II cis-regulatory region sequence-specific DNA binding"/>
    <property type="evidence" value="ECO:0007669"/>
    <property type="project" value="TreeGrafter"/>
</dbReference>
<keyword evidence="4" id="KW-0238">DNA-binding</keyword>